<comment type="subcellular location">
    <subcellularLocation>
        <location evidence="1">Cell membrane</location>
        <topology evidence="1">Multi-pass membrane protein</topology>
    </subcellularLocation>
</comment>
<protein>
    <submittedName>
        <fullName evidence="9">Uncharacterized membrane protein AF_1755</fullName>
    </submittedName>
</protein>
<feature type="transmembrane region" description="Helical" evidence="8">
    <location>
        <begin position="121"/>
        <end position="142"/>
    </location>
</feature>
<evidence type="ECO:0000256" key="2">
    <source>
        <dbReference type="ARBA" id="ARBA00010735"/>
    </source>
</evidence>
<evidence type="ECO:0000256" key="3">
    <source>
        <dbReference type="ARBA" id="ARBA00022448"/>
    </source>
</evidence>
<reference evidence="9 10" key="1">
    <citation type="submission" date="2020-04" db="EMBL/GenBank/DDBJ databases">
        <authorList>
            <consortium name="Genoscope - CEA"/>
            <person name="William W."/>
        </authorList>
    </citation>
    <scope>NUCLEOTIDE SEQUENCE [LARGE SCALE GENOMIC DNA]</scope>
    <source>
        <strain evidence="9 10">SG7</strain>
    </source>
</reference>
<proteinExistence type="inferred from homology"/>
<dbReference type="AlphaFoldDB" id="A0A8D6SZ29"/>
<sequence length="212" mass="22544">MFKKGLIASFPIVIGYIPVAITFGVTALALGFNEVEAILASALIFAGASQFALISLASNSLIDAVTIPIILNLRHIVYGCIVSQRFEIRNPFITAFGLTDEVFATSLNAPNSERFSWGLELGAYLSWVLGTAIGILGGAVLLSNETLAPSLVFALTALFLVLLIPNLKGYHTLSALIGGTIALIFHYFGYTSMGILLAGILSPIVVLKIKNR</sequence>
<evidence type="ECO:0000256" key="4">
    <source>
        <dbReference type="ARBA" id="ARBA00022475"/>
    </source>
</evidence>
<evidence type="ECO:0000313" key="9">
    <source>
        <dbReference type="EMBL" id="CAB3287879.1"/>
    </source>
</evidence>
<dbReference type="Pfam" id="PF03591">
    <property type="entry name" value="AzlC"/>
    <property type="match status" value="1"/>
</dbReference>
<evidence type="ECO:0000256" key="1">
    <source>
        <dbReference type="ARBA" id="ARBA00004651"/>
    </source>
</evidence>
<comment type="similarity">
    <text evidence="2">Belongs to the AzlC family.</text>
</comment>
<feature type="transmembrane region" description="Helical" evidence="8">
    <location>
        <begin position="37"/>
        <end position="57"/>
    </location>
</feature>
<feature type="transmembrane region" description="Helical" evidence="8">
    <location>
        <begin position="187"/>
        <end position="207"/>
    </location>
</feature>
<dbReference type="EMBL" id="LR792632">
    <property type="protein sequence ID" value="CAB3287879.1"/>
    <property type="molecule type" value="Genomic_DNA"/>
</dbReference>
<dbReference type="GO" id="GO:1903785">
    <property type="term" value="P:L-valine transmembrane transport"/>
    <property type="evidence" value="ECO:0007669"/>
    <property type="project" value="TreeGrafter"/>
</dbReference>
<keyword evidence="10" id="KW-1185">Reference proteome</keyword>
<dbReference type="KEGG" id="mesg:MLAUSG7_0437"/>
<feature type="transmembrane region" description="Helical" evidence="8">
    <location>
        <begin position="147"/>
        <end position="167"/>
    </location>
</feature>
<name>A0A8D6SZ29_9EURY</name>
<evidence type="ECO:0000256" key="5">
    <source>
        <dbReference type="ARBA" id="ARBA00022692"/>
    </source>
</evidence>
<dbReference type="InterPro" id="IPR011606">
    <property type="entry name" value="Brnchd-chn_aa_trnsp_permease"/>
</dbReference>
<evidence type="ECO:0000256" key="6">
    <source>
        <dbReference type="ARBA" id="ARBA00022989"/>
    </source>
</evidence>
<evidence type="ECO:0000313" key="10">
    <source>
        <dbReference type="Proteomes" id="UP000679213"/>
    </source>
</evidence>
<dbReference type="Proteomes" id="UP000679213">
    <property type="component" value="Chromosome I"/>
</dbReference>
<keyword evidence="7 8" id="KW-0472">Membrane</keyword>
<organism evidence="9 10">
    <name type="scientific">Methanocaldococcus lauensis</name>
    <dbReference type="NCBI Taxonomy" id="2546128"/>
    <lineage>
        <taxon>Archaea</taxon>
        <taxon>Methanobacteriati</taxon>
        <taxon>Methanobacteriota</taxon>
        <taxon>Methanomada group</taxon>
        <taxon>Methanococci</taxon>
        <taxon>Methanococcales</taxon>
        <taxon>Methanocaldococcaceae</taxon>
        <taxon>Methanocaldococcus</taxon>
    </lineage>
</organism>
<dbReference type="GO" id="GO:0005886">
    <property type="term" value="C:plasma membrane"/>
    <property type="evidence" value="ECO:0007669"/>
    <property type="project" value="UniProtKB-SubCell"/>
</dbReference>
<evidence type="ECO:0000256" key="7">
    <source>
        <dbReference type="ARBA" id="ARBA00023136"/>
    </source>
</evidence>
<keyword evidence="4" id="KW-1003">Cell membrane</keyword>
<dbReference type="PANTHER" id="PTHR34979:SF1">
    <property type="entry name" value="INNER MEMBRANE PROTEIN YGAZ"/>
    <property type="match status" value="1"/>
</dbReference>
<evidence type="ECO:0000256" key="8">
    <source>
        <dbReference type="SAM" id="Phobius"/>
    </source>
</evidence>
<keyword evidence="5 8" id="KW-0812">Transmembrane</keyword>
<keyword evidence="3" id="KW-0813">Transport</keyword>
<dbReference type="PANTHER" id="PTHR34979">
    <property type="entry name" value="INNER MEMBRANE PROTEIN YGAZ"/>
    <property type="match status" value="1"/>
</dbReference>
<dbReference type="RefSeq" id="WP_214400334.1">
    <property type="nucleotide sequence ID" value="NZ_LR792632.1"/>
</dbReference>
<keyword evidence="6 8" id="KW-1133">Transmembrane helix</keyword>
<feature type="transmembrane region" description="Helical" evidence="8">
    <location>
        <begin position="6"/>
        <end position="30"/>
    </location>
</feature>
<dbReference type="GeneID" id="65883249"/>
<accession>A0A8D6SZ29</accession>
<gene>
    <name evidence="9" type="ORF">MLAUSG7_0437</name>
</gene>